<evidence type="ECO:0000259" key="3">
    <source>
        <dbReference type="Pfam" id="PF05598"/>
    </source>
</evidence>
<proteinExistence type="predicted"/>
<dbReference type="NCBIfam" id="NF033551">
    <property type="entry name" value="transpos_IS1182"/>
    <property type="match status" value="1"/>
</dbReference>
<dbReference type="PANTHER" id="PTHR33408">
    <property type="entry name" value="TRANSPOSASE"/>
    <property type="match status" value="1"/>
</dbReference>
<gene>
    <name evidence="4" type="primary">tnp</name>
    <name evidence="4" type="ORF">BN873_p10039</name>
</gene>
<evidence type="ECO:0000256" key="1">
    <source>
        <dbReference type="SAM" id="MobiDB-lite"/>
    </source>
</evidence>
<dbReference type="AlphaFoldDB" id="W6MD42"/>
<name>W6MD42_9GAMM</name>
<evidence type="ECO:0000259" key="2">
    <source>
        <dbReference type="Pfam" id="PF01609"/>
    </source>
</evidence>
<evidence type="ECO:0000313" key="4">
    <source>
        <dbReference type="EMBL" id="CDI04595.1"/>
    </source>
</evidence>
<dbReference type="PANTHER" id="PTHR33408:SF4">
    <property type="entry name" value="TRANSPOSASE DDE DOMAIN-CONTAINING PROTEIN"/>
    <property type="match status" value="1"/>
</dbReference>
<dbReference type="Pfam" id="PF01609">
    <property type="entry name" value="DDE_Tnp_1"/>
    <property type="match status" value="1"/>
</dbReference>
<dbReference type="GO" id="GO:0006313">
    <property type="term" value="P:DNA transposition"/>
    <property type="evidence" value="ECO:0007669"/>
    <property type="project" value="InterPro"/>
</dbReference>
<sequence length="365" mass="39876">MSRFRPIDRATDFLLPPSLPEWLPEAHLARYVVEVVEQLNLSAMERAYAGRGYDAYPPAMLLSLLIYGYATGTFSSRPIELATYDSLAFRYIACNLHPDHDTLAHFRRRFGAEFESAFVQVLQVARENPLSRFGTVSLDGTKIHANASKHSALSYGHAEKIEAQLKAEVAELLQQADAADRSGLPEGMNLPDELARRETRLAAIAAAKGKIEARAQERLAREQAAYEATLATRQATQAATGKKPRGKEPQLPQPGPRPEDQINLTDEESRIMPVSGGGFEPCYNAQALVDTDSLLVLAARITQAPNDKEQLQPMLAAVQASPDGLNTPDHLLADNGFCSEANVIACHEAGIEPLIALARDSHHPP</sequence>
<reference evidence="4" key="1">
    <citation type="submission" date="2013-07" db="EMBL/GenBank/DDBJ databases">
        <authorList>
            <person name="McIlroy S."/>
        </authorList>
    </citation>
    <scope>NUCLEOTIDE SEQUENCE [LARGE SCALE GENOMIC DNA]</scope>
    <source>
        <strain evidence="4">Run_A_D11</strain>
    </source>
</reference>
<organism evidence="4 5">
    <name type="scientific">Candidatus Competibacter denitrificans Run_A_D11</name>
    <dbReference type="NCBI Taxonomy" id="1400863"/>
    <lineage>
        <taxon>Bacteria</taxon>
        <taxon>Pseudomonadati</taxon>
        <taxon>Pseudomonadota</taxon>
        <taxon>Gammaproteobacteria</taxon>
        <taxon>Candidatus Competibacteraceae</taxon>
        <taxon>Candidatus Competibacter</taxon>
    </lineage>
</organism>
<dbReference type="InterPro" id="IPR002559">
    <property type="entry name" value="Transposase_11"/>
</dbReference>
<feature type="domain" description="Transposase IS4-like" evidence="2">
    <location>
        <begin position="276"/>
        <end position="358"/>
    </location>
</feature>
<evidence type="ECO:0000313" key="5">
    <source>
        <dbReference type="Proteomes" id="UP000035760"/>
    </source>
</evidence>
<dbReference type="EMBL" id="CBTJ020000113">
    <property type="protein sequence ID" value="CDI04595.1"/>
    <property type="molecule type" value="Genomic_DNA"/>
</dbReference>
<dbReference type="InterPro" id="IPR008490">
    <property type="entry name" value="Transposase_InsH_N"/>
</dbReference>
<dbReference type="GO" id="GO:0004803">
    <property type="term" value="F:transposase activity"/>
    <property type="evidence" value="ECO:0007669"/>
    <property type="project" value="InterPro"/>
</dbReference>
<comment type="caution">
    <text evidence="4">The sequence shown here is derived from an EMBL/GenBank/DDBJ whole genome shotgun (WGS) entry which is preliminary data.</text>
</comment>
<dbReference type="InterPro" id="IPR047629">
    <property type="entry name" value="IS1182_transpos"/>
</dbReference>
<accession>W6MD42</accession>
<dbReference type="Proteomes" id="UP000035760">
    <property type="component" value="Unassembled WGS sequence"/>
</dbReference>
<keyword evidence="5" id="KW-1185">Reference proteome</keyword>
<reference evidence="4" key="2">
    <citation type="submission" date="2014-03" db="EMBL/GenBank/DDBJ databases">
        <title>Candidatus Competibacter-lineage genomes retrieved from metagenomes reveal functional metabolic diversity.</title>
        <authorList>
            <person name="McIlroy S.J."/>
            <person name="Albertsen M."/>
            <person name="Andresen E.K."/>
            <person name="Saunders A.M."/>
            <person name="Kristiansen R."/>
            <person name="Stokholm-Bjerregaard M."/>
            <person name="Nielsen K.L."/>
            <person name="Nielsen P.H."/>
        </authorList>
    </citation>
    <scope>NUCLEOTIDE SEQUENCE</scope>
    <source>
        <strain evidence="4">Run_A_D11</strain>
    </source>
</reference>
<dbReference type="Pfam" id="PF05598">
    <property type="entry name" value="DUF772"/>
    <property type="match status" value="1"/>
</dbReference>
<dbReference type="GO" id="GO:0003677">
    <property type="term" value="F:DNA binding"/>
    <property type="evidence" value="ECO:0007669"/>
    <property type="project" value="InterPro"/>
</dbReference>
<feature type="domain" description="Transposase InsH N-terminal" evidence="3">
    <location>
        <begin position="20"/>
        <end position="109"/>
    </location>
</feature>
<protein>
    <submittedName>
        <fullName evidence="4">Transposase</fullName>
    </submittedName>
</protein>
<feature type="region of interest" description="Disordered" evidence="1">
    <location>
        <begin position="232"/>
        <end position="264"/>
    </location>
</feature>